<feature type="signal peptide" evidence="3">
    <location>
        <begin position="1"/>
        <end position="21"/>
    </location>
</feature>
<organism evidence="4 5">
    <name type="scientific">Spectribacter acetivorans</name>
    <dbReference type="NCBI Taxonomy" id="3075603"/>
    <lineage>
        <taxon>Bacteria</taxon>
        <taxon>Pseudomonadati</taxon>
        <taxon>Pseudomonadota</taxon>
        <taxon>Gammaproteobacteria</taxon>
        <taxon>Salinisphaerales</taxon>
        <taxon>Salinisphaeraceae</taxon>
        <taxon>Spectribacter</taxon>
    </lineage>
</organism>
<sequence>MALRHLLGACLLVATVLPSAAADDALTLGKAVAKAIADNPELALGRYRDRAADALSREAAQPPPLDLGLELENVGGTGQTRGLSGAETTLLLSRILERGNKAARRRGLAEGRGALVRTEADIRRLDLLARVARRFVHVVRDQNLLAVAEKAVALARRARTQAQRRVEAGAAPASEAARADIALADAELELEHAEHELKATRVSLASLWGERQPGFRQAAGDIYTLPQPDELETLVAALEQNPQLRRLADKQRIANARHRLANAQRYTDITVSGGIRRREFTDDNAFIIGLSVPLGSDQRARPGIEAARADAAANRHEREAARRELYAVLYGRYQELKHARTELDTLRQRILPAADTALADIRNGYTRGRYSYLALADAQRGLIEHRRRAIRAAERYHRHLIEIERLTGSSAAAVDKDYTP</sequence>
<dbReference type="EMBL" id="JAVRHY010000002">
    <property type="protein sequence ID" value="MDT0617492.1"/>
    <property type="molecule type" value="Genomic_DNA"/>
</dbReference>
<protein>
    <submittedName>
        <fullName evidence="4">TolC family protein</fullName>
    </submittedName>
</protein>
<evidence type="ECO:0000313" key="4">
    <source>
        <dbReference type="EMBL" id="MDT0617492.1"/>
    </source>
</evidence>
<dbReference type="Proteomes" id="UP001259982">
    <property type="component" value="Unassembled WGS sequence"/>
</dbReference>
<dbReference type="RefSeq" id="WP_311657287.1">
    <property type="nucleotide sequence ID" value="NZ_JAVRHY010000002.1"/>
</dbReference>
<evidence type="ECO:0000256" key="1">
    <source>
        <dbReference type="ARBA" id="ARBA00007613"/>
    </source>
</evidence>
<evidence type="ECO:0000313" key="5">
    <source>
        <dbReference type="Proteomes" id="UP001259982"/>
    </source>
</evidence>
<dbReference type="PANTHER" id="PTHR30203">
    <property type="entry name" value="OUTER MEMBRANE CATION EFFLUX PROTEIN"/>
    <property type="match status" value="1"/>
</dbReference>
<dbReference type="PANTHER" id="PTHR30203:SF24">
    <property type="entry name" value="BLR4935 PROTEIN"/>
    <property type="match status" value="1"/>
</dbReference>
<keyword evidence="3" id="KW-0732">Signal</keyword>
<dbReference type="InterPro" id="IPR003423">
    <property type="entry name" value="OMP_efflux"/>
</dbReference>
<dbReference type="InterPro" id="IPR010131">
    <property type="entry name" value="MdtP/NodT-like"/>
</dbReference>
<dbReference type="Gene3D" id="1.20.1600.10">
    <property type="entry name" value="Outer membrane efflux proteins (OEP)"/>
    <property type="match status" value="1"/>
</dbReference>
<reference evidence="4 5" key="1">
    <citation type="submission" date="2023-09" db="EMBL/GenBank/DDBJ databases">
        <authorList>
            <person name="Rey-Velasco X."/>
        </authorList>
    </citation>
    <scope>NUCLEOTIDE SEQUENCE [LARGE SCALE GENOMIC DNA]</scope>
    <source>
        <strain evidence="4 5">P385</strain>
    </source>
</reference>
<feature type="chain" id="PRO_5046707524" evidence="3">
    <location>
        <begin position="22"/>
        <end position="420"/>
    </location>
</feature>
<evidence type="ECO:0000256" key="3">
    <source>
        <dbReference type="SAM" id="SignalP"/>
    </source>
</evidence>
<comment type="caution">
    <text evidence="4">The sequence shown here is derived from an EMBL/GenBank/DDBJ whole genome shotgun (WGS) entry which is preliminary data.</text>
</comment>
<feature type="coiled-coil region" evidence="2">
    <location>
        <begin position="145"/>
        <end position="203"/>
    </location>
</feature>
<dbReference type="Pfam" id="PF02321">
    <property type="entry name" value="OEP"/>
    <property type="match status" value="2"/>
</dbReference>
<proteinExistence type="inferred from homology"/>
<comment type="similarity">
    <text evidence="1">Belongs to the outer membrane factor (OMF) (TC 1.B.17) family.</text>
</comment>
<name>A0ABU3B6M3_9GAMM</name>
<gene>
    <name evidence="4" type="ORF">RM531_03325</name>
</gene>
<keyword evidence="2" id="KW-0175">Coiled coil</keyword>
<accession>A0ABU3B6M3</accession>
<keyword evidence="5" id="KW-1185">Reference proteome</keyword>
<dbReference type="SUPFAM" id="SSF56954">
    <property type="entry name" value="Outer membrane efflux proteins (OEP)"/>
    <property type="match status" value="1"/>
</dbReference>
<evidence type="ECO:0000256" key="2">
    <source>
        <dbReference type="SAM" id="Coils"/>
    </source>
</evidence>